<name>A0A1G2B2F1_9BACT</name>
<dbReference type="AlphaFoldDB" id="A0A1G2B2F1"/>
<evidence type="ECO:0000313" key="2">
    <source>
        <dbReference type="Proteomes" id="UP000176952"/>
    </source>
</evidence>
<sequence length="441" mass="49634">MNFKKIVDPQVDGKVVEFLGNETTEYVPVEQKYFPGFDVNSQGFFPENENAGLPSAWFIEKPYMTSIVDLSGGYGYKPDPWGGICQKQYLLCRKDKEWEFGLTRAMPFGSFGKPILSLLEQSWCRQDIIPAGQTLYRKNISPNLARIHGQVEFNVLLVDNAVGQSLENILWLKQEEVSEVLGHPACVAAEVIGALALACGGSHPLFGQKKNLEIDQVLFNQKVYELLSRATVRIFEAGKATRDSVWRLMKTPRKTAIGHKDAKFFTIIAMEYIKDGENIAFPAILEERQAYDVAGCRANVGEIHLPLRVFQNKLEVGITPWGGRQGNRGFQAFVLPRRSDSSATQLTEIDSKIVNETRLYTFVQLLTGLADVKIINDPGYQVNFGKPVHENPQQIVTKEIVWFTTDELVMLLEKPEMCDSPSLAMIYWAMANEAELTQQLT</sequence>
<dbReference type="Proteomes" id="UP000176952">
    <property type="component" value="Unassembled WGS sequence"/>
</dbReference>
<proteinExistence type="predicted"/>
<gene>
    <name evidence="1" type="ORF">A3F54_02305</name>
</gene>
<accession>A0A1G2B2F1</accession>
<dbReference type="EMBL" id="MHKD01000031">
    <property type="protein sequence ID" value="OGY82370.1"/>
    <property type="molecule type" value="Genomic_DNA"/>
</dbReference>
<comment type="caution">
    <text evidence="1">The sequence shown here is derived from an EMBL/GenBank/DDBJ whole genome shotgun (WGS) entry which is preliminary data.</text>
</comment>
<protein>
    <submittedName>
        <fullName evidence="1">Uncharacterized protein</fullName>
    </submittedName>
</protein>
<reference evidence="1 2" key="1">
    <citation type="journal article" date="2016" name="Nat. Commun.">
        <title>Thousands of microbial genomes shed light on interconnected biogeochemical processes in an aquifer system.</title>
        <authorList>
            <person name="Anantharaman K."/>
            <person name="Brown C.T."/>
            <person name="Hug L.A."/>
            <person name="Sharon I."/>
            <person name="Castelle C.J."/>
            <person name="Probst A.J."/>
            <person name="Thomas B.C."/>
            <person name="Singh A."/>
            <person name="Wilkins M.J."/>
            <person name="Karaoz U."/>
            <person name="Brodie E.L."/>
            <person name="Williams K.H."/>
            <person name="Hubbard S.S."/>
            <person name="Banfield J.F."/>
        </authorList>
    </citation>
    <scope>NUCLEOTIDE SEQUENCE [LARGE SCALE GENOMIC DNA]</scope>
</reference>
<evidence type="ECO:0000313" key="1">
    <source>
        <dbReference type="EMBL" id="OGY82370.1"/>
    </source>
</evidence>
<organism evidence="1 2">
    <name type="scientific">Candidatus Kerfeldbacteria bacterium RIFCSPHIGHO2_12_FULL_48_17</name>
    <dbReference type="NCBI Taxonomy" id="1798542"/>
    <lineage>
        <taxon>Bacteria</taxon>
        <taxon>Candidatus Kerfeldiibacteriota</taxon>
    </lineage>
</organism>